<feature type="non-terminal residue" evidence="1">
    <location>
        <position position="1"/>
    </location>
</feature>
<comment type="caution">
    <text evidence="1">The sequence shown here is derived from an EMBL/GenBank/DDBJ whole genome shotgun (WGS) entry which is preliminary data.</text>
</comment>
<sequence>ENSTSAFVQEVLTGIDKKNIGVELGIEAQVTPTIKLKGAASVGEYTYDNNPDLYLTSASFESADGSISYGQANLKDYKV</sequence>
<dbReference type="EMBL" id="RPFJ01000069">
    <property type="protein sequence ID" value="RPD91611.1"/>
    <property type="molecule type" value="Genomic_DNA"/>
</dbReference>
<gene>
    <name evidence="1" type="ORF">EGM88_14740</name>
</gene>
<evidence type="ECO:0000313" key="2">
    <source>
        <dbReference type="Proteomes" id="UP000270856"/>
    </source>
</evidence>
<reference evidence="1 2" key="1">
    <citation type="submission" date="2018-11" db="EMBL/GenBank/DDBJ databases">
        <title>Aureibaculum marinum gen. nov., sp. nov., a member of the family Flavobacteriaceae isolated from the Bohai Sea.</title>
        <authorList>
            <person name="Ji X."/>
        </authorList>
    </citation>
    <scope>NUCLEOTIDE SEQUENCE [LARGE SCALE GENOMIC DNA]</scope>
    <source>
        <strain evidence="1 2">BH-SD17</strain>
    </source>
</reference>
<accession>A0A3N4N664</accession>
<name>A0A3N4N664_9FLAO</name>
<dbReference type="RefSeq" id="WP_148084093.1">
    <property type="nucleotide sequence ID" value="NZ_RPFJ01000069.1"/>
</dbReference>
<proteinExistence type="predicted"/>
<feature type="non-terminal residue" evidence="1">
    <location>
        <position position="79"/>
    </location>
</feature>
<dbReference type="Proteomes" id="UP000270856">
    <property type="component" value="Unassembled WGS sequence"/>
</dbReference>
<keyword evidence="2" id="KW-1185">Reference proteome</keyword>
<organism evidence="1 2">
    <name type="scientific">Aureibaculum marinum</name>
    <dbReference type="NCBI Taxonomy" id="2487930"/>
    <lineage>
        <taxon>Bacteria</taxon>
        <taxon>Pseudomonadati</taxon>
        <taxon>Bacteroidota</taxon>
        <taxon>Flavobacteriia</taxon>
        <taxon>Flavobacteriales</taxon>
        <taxon>Flavobacteriaceae</taxon>
        <taxon>Aureibaculum</taxon>
    </lineage>
</organism>
<protein>
    <submittedName>
        <fullName evidence="1">Uncharacterized protein</fullName>
    </submittedName>
</protein>
<dbReference type="AlphaFoldDB" id="A0A3N4N664"/>
<evidence type="ECO:0000313" key="1">
    <source>
        <dbReference type="EMBL" id="RPD91611.1"/>
    </source>
</evidence>
<dbReference type="OrthoDB" id="1453181at2"/>